<evidence type="ECO:0000256" key="1">
    <source>
        <dbReference type="SAM" id="MobiDB-lite"/>
    </source>
</evidence>
<gene>
    <name evidence="3" type="ORF">EYS09_09775</name>
</gene>
<feature type="non-terminal residue" evidence="3">
    <location>
        <position position="479"/>
    </location>
</feature>
<feature type="region of interest" description="Disordered" evidence="1">
    <location>
        <begin position="32"/>
        <end position="68"/>
    </location>
</feature>
<dbReference type="AlphaFoldDB" id="A0A4Q9HXC3"/>
<sequence length="479" mass="48833">MALHVGELAATISVDDSGARAGVQRAEAALRAGGDRMATSANRSGQQAGDQLGEGVERGAERGGNRAGEAMQKGLKQLAAAAVGLAIGTALVGGIGEALEQAKIPGQLQAQLGTSGPIAAKYGKAAGALYSGAIVDSVQDGAEVLTGIARNGLLPPEATEQQIATMGRRVADTAAVMGEDVSAVTRSVGQMMRTGLAKSADEAMDVLVRGTQRGGNAAEDLLDTFTEYGTQFRNMGLSGQQAMGLIQQGLKGGARDADVVADAIKEFSIEAVKGGDGVRKGLEELKLPADDLFKAFGKGGPEAFKAFDTVADKLRAVRDPIERNSIAMDLFGTKSEDLARALYTLDPSSAVKALGDVKGAADGAGNAMRDNAATKVDVFKRKLMQGVVEVLGTYVVPAIEKLVDWLGDGGLGRAFKAAASFVSQHSTVLSIAAGVIATLMLPTLVTLATQATTTAASVVTSWATQGAAAVTGAARFVTS</sequence>
<protein>
    <submittedName>
        <fullName evidence="3">Phage tail tape measure protein</fullName>
    </submittedName>
</protein>
<evidence type="ECO:0000259" key="2">
    <source>
        <dbReference type="Pfam" id="PF10145"/>
    </source>
</evidence>
<feature type="compositionally biased region" description="Polar residues" evidence="1">
    <location>
        <begin position="39"/>
        <end position="49"/>
    </location>
</feature>
<organism evidence="3 4">
    <name type="scientific">Streptomyces kasugaensis</name>
    <dbReference type="NCBI Taxonomy" id="1946"/>
    <lineage>
        <taxon>Bacteria</taxon>
        <taxon>Bacillati</taxon>
        <taxon>Actinomycetota</taxon>
        <taxon>Actinomycetes</taxon>
        <taxon>Kitasatosporales</taxon>
        <taxon>Streptomycetaceae</taxon>
        <taxon>Streptomyces</taxon>
    </lineage>
</organism>
<dbReference type="RefSeq" id="WP_131122923.1">
    <property type="nucleotide sequence ID" value="NZ_SIXH01000061.1"/>
</dbReference>
<name>A0A4Q9HXC3_STRKA</name>
<evidence type="ECO:0000313" key="3">
    <source>
        <dbReference type="EMBL" id="TBO59893.1"/>
    </source>
</evidence>
<accession>A0A4Q9HXC3</accession>
<evidence type="ECO:0000313" key="4">
    <source>
        <dbReference type="Proteomes" id="UP000292452"/>
    </source>
</evidence>
<proteinExistence type="predicted"/>
<comment type="caution">
    <text evidence="3">The sequence shown here is derived from an EMBL/GenBank/DDBJ whole genome shotgun (WGS) entry which is preliminary data.</text>
</comment>
<dbReference type="EMBL" id="SIXH01000061">
    <property type="protein sequence ID" value="TBO59893.1"/>
    <property type="molecule type" value="Genomic_DNA"/>
</dbReference>
<dbReference type="Pfam" id="PF10145">
    <property type="entry name" value="PhageMin_Tail"/>
    <property type="match status" value="1"/>
</dbReference>
<feature type="compositionally biased region" description="Basic and acidic residues" evidence="1">
    <location>
        <begin position="55"/>
        <end position="64"/>
    </location>
</feature>
<reference evidence="3 4" key="1">
    <citation type="submission" date="2019-02" db="EMBL/GenBank/DDBJ databases">
        <title>Draft Genome Sequence of Streptomyces sp. AM-2504, identified by 16S rRNA comparative analysis as a Streptomyces Kasugaensis strain.</title>
        <authorList>
            <person name="Napolioni V."/>
            <person name="Giuliodori A.M."/>
            <person name="Spurio R."/>
            <person name="Fabbretti A."/>
        </authorList>
    </citation>
    <scope>NUCLEOTIDE SEQUENCE [LARGE SCALE GENOMIC DNA]</scope>
    <source>
        <strain evidence="3 4">AM-2504</strain>
    </source>
</reference>
<keyword evidence="4" id="KW-1185">Reference proteome</keyword>
<dbReference type="Proteomes" id="UP000292452">
    <property type="component" value="Unassembled WGS sequence"/>
</dbReference>
<feature type="domain" description="Phage tail tape measure protein" evidence="2">
    <location>
        <begin position="137"/>
        <end position="332"/>
    </location>
</feature>
<dbReference type="InterPro" id="IPR010090">
    <property type="entry name" value="Phage_tape_meas"/>
</dbReference>